<reference evidence="2" key="1">
    <citation type="submission" date="2019-09" db="EMBL/GenBank/DDBJ databases">
        <authorList>
            <person name="Needham M D."/>
        </authorList>
    </citation>
    <scope>NUCLEOTIDE SEQUENCE</scope>
</reference>
<dbReference type="InterPro" id="IPR049163">
    <property type="entry name" value="Pif1-like_2B_dom"/>
</dbReference>
<feature type="domain" description="AAA+ ATPase" evidence="1">
    <location>
        <begin position="21"/>
        <end position="174"/>
    </location>
</feature>
<dbReference type="InterPro" id="IPR003593">
    <property type="entry name" value="AAA+_ATPase"/>
</dbReference>
<dbReference type="GO" id="GO:0006281">
    <property type="term" value="P:DNA repair"/>
    <property type="evidence" value="ECO:0007669"/>
    <property type="project" value="InterPro"/>
</dbReference>
<protein>
    <submittedName>
        <fullName evidence="2">PIF1-like helicase</fullName>
    </submittedName>
</protein>
<dbReference type="SUPFAM" id="SSF52540">
    <property type="entry name" value="P-loop containing nucleoside triphosphate hydrolases"/>
    <property type="match status" value="2"/>
</dbReference>
<dbReference type="Gene3D" id="3.40.50.300">
    <property type="entry name" value="P-loop containing nucleotide triphosphate hydrolases"/>
    <property type="match status" value="1"/>
</dbReference>
<dbReference type="CDD" id="cd18037">
    <property type="entry name" value="DEXSc_Pif1_like"/>
    <property type="match status" value="1"/>
</dbReference>
<dbReference type="GO" id="GO:0000723">
    <property type="term" value="P:telomere maintenance"/>
    <property type="evidence" value="ECO:0007669"/>
    <property type="project" value="InterPro"/>
</dbReference>
<dbReference type="SMART" id="SM00382">
    <property type="entry name" value="AAA"/>
    <property type="match status" value="1"/>
</dbReference>
<keyword evidence="2" id="KW-0378">Hydrolase</keyword>
<keyword evidence="2" id="KW-0067">ATP-binding</keyword>
<organism evidence="2">
    <name type="scientific">seawater metagenome</name>
    <dbReference type="NCBI Taxonomy" id="1561972"/>
    <lineage>
        <taxon>unclassified sequences</taxon>
        <taxon>metagenomes</taxon>
        <taxon>ecological metagenomes</taxon>
    </lineage>
</organism>
<dbReference type="InterPro" id="IPR051055">
    <property type="entry name" value="PIF1_helicase"/>
</dbReference>
<dbReference type="Pfam" id="PF05970">
    <property type="entry name" value="PIF1"/>
    <property type="match status" value="1"/>
</dbReference>
<keyword evidence="2" id="KW-0347">Helicase</keyword>
<evidence type="ECO:0000259" key="1">
    <source>
        <dbReference type="SMART" id="SM00382"/>
    </source>
</evidence>
<dbReference type="EMBL" id="CABVLZ010000001">
    <property type="protein sequence ID" value="VVU94649.1"/>
    <property type="molecule type" value="Genomic_DNA"/>
</dbReference>
<keyword evidence="2" id="KW-0547">Nucleotide-binding</keyword>
<sequence length="445" mass="51319">MEEIAKQYIYCNQDFAFNAMLNDNIFLTGPAGSGKSYLIKKYVKFCYSIRKKVAVTALTGSAAYLINGKTLHSWAGIKLGKGTKEELLKLVDSKFKCKMNWKYTDVLIIDEVSMLTRELFEKLDYIGKFIRGNIEEPFGGIQLILTGDFCQLPPITDKENNFCFMSKLWESTITLNLFLNRIYRQTDKSFQSILNKIRLGLKDDIINNILEKCSSKTINKDALIQPTKLFPYKKDVDLINQKHLLKLGNTIITHKIKKQIVYIDQDWSENQIEYLINQMDNSSNYKEKLELAIGAQVMLIRNLDQDAGLINGSRGIITGFQEGTYYPFVEFLSGQKILIEPFEWEYEEENKGVIKRIQIPLILSWCMSIHKSQGLSMDCVKIDIGKKIFEFGQVYVALSRVRNIILTPEEGKNEGLYITSFAMDKIKCHPKVLEYYSRFLMVDDL</sequence>
<dbReference type="AlphaFoldDB" id="A0A5E8CJ54"/>
<dbReference type="CDD" id="cd18809">
    <property type="entry name" value="SF1_C_RecD"/>
    <property type="match status" value="1"/>
</dbReference>
<dbReference type="InterPro" id="IPR027417">
    <property type="entry name" value="P-loop_NTPase"/>
</dbReference>
<dbReference type="InterPro" id="IPR010285">
    <property type="entry name" value="DNA_helicase_pif1-like_DEAD"/>
</dbReference>
<dbReference type="PANTHER" id="PTHR47642">
    <property type="entry name" value="ATP-DEPENDENT DNA HELICASE"/>
    <property type="match status" value="1"/>
</dbReference>
<evidence type="ECO:0000313" key="2">
    <source>
        <dbReference type="EMBL" id="VVU94649.1"/>
    </source>
</evidence>
<gene>
    <name evidence="2" type="ORF">CPAV1605_374</name>
</gene>
<proteinExistence type="predicted"/>
<dbReference type="PANTHER" id="PTHR47642:SF7">
    <property type="entry name" value="ATP-DEPENDENT DNA HELICASE PIF1"/>
    <property type="match status" value="1"/>
</dbReference>
<name>A0A5E8CJ54_9ZZZZ</name>
<dbReference type="GO" id="GO:0003678">
    <property type="term" value="F:DNA helicase activity"/>
    <property type="evidence" value="ECO:0007669"/>
    <property type="project" value="InterPro"/>
</dbReference>
<accession>A0A5E8CJ54</accession>
<dbReference type="Pfam" id="PF21530">
    <property type="entry name" value="Pif1_2B_dom"/>
    <property type="match status" value="1"/>
</dbReference>